<feature type="transmembrane region" description="Helical" evidence="2">
    <location>
        <begin position="357"/>
        <end position="376"/>
    </location>
</feature>
<dbReference type="InterPro" id="IPR011042">
    <property type="entry name" value="6-blade_b-propeller_TolB-like"/>
</dbReference>
<accession>A0ABV7CVJ4</accession>
<feature type="transmembrane region" description="Helical" evidence="2">
    <location>
        <begin position="324"/>
        <end position="345"/>
    </location>
</feature>
<evidence type="ECO:0000313" key="4">
    <source>
        <dbReference type="Proteomes" id="UP001595279"/>
    </source>
</evidence>
<dbReference type="InterPro" id="IPR011659">
    <property type="entry name" value="WD40"/>
</dbReference>
<dbReference type="PANTHER" id="PTHR36842">
    <property type="entry name" value="PROTEIN TOLB HOMOLOG"/>
    <property type="match status" value="1"/>
</dbReference>
<keyword evidence="2" id="KW-0812">Transmembrane</keyword>
<evidence type="ECO:0000256" key="1">
    <source>
        <dbReference type="ARBA" id="ARBA00009820"/>
    </source>
</evidence>
<dbReference type="EMBL" id="JBHRSA010000041">
    <property type="protein sequence ID" value="MFC3040481.1"/>
    <property type="molecule type" value="Genomic_DNA"/>
</dbReference>
<dbReference type="Gene3D" id="2.120.10.30">
    <property type="entry name" value="TolB, C-terminal domain"/>
    <property type="match status" value="2"/>
</dbReference>
<dbReference type="Proteomes" id="UP001595279">
    <property type="component" value="Unassembled WGS sequence"/>
</dbReference>
<evidence type="ECO:0000313" key="3">
    <source>
        <dbReference type="EMBL" id="MFC3040481.1"/>
    </source>
</evidence>
<dbReference type="SUPFAM" id="SSF82171">
    <property type="entry name" value="DPP6 N-terminal domain-like"/>
    <property type="match status" value="1"/>
</dbReference>
<gene>
    <name evidence="3" type="ORF">ACFOGI_09510</name>
</gene>
<name>A0ABV7CVJ4_9BACI</name>
<keyword evidence="4" id="KW-1185">Reference proteome</keyword>
<reference evidence="4" key="1">
    <citation type="journal article" date="2019" name="Int. J. Syst. Evol. Microbiol.">
        <title>The Global Catalogue of Microorganisms (GCM) 10K type strain sequencing project: providing services to taxonomists for standard genome sequencing and annotation.</title>
        <authorList>
            <consortium name="The Broad Institute Genomics Platform"/>
            <consortium name="The Broad Institute Genome Sequencing Center for Infectious Disease"/>
            <person name="Wu L."/>
            <person name="Ma J."/>
        </authorList>
    </citation>
    <scope>NUCLEOTIDE SEQUENCE [LARGE SCALE GENOMIC DNA]</scope>
    <source>
        <strain evidence="4">KCTC 13128</strain>
    </source>
</reference>
<keyword evidence="2" id="KW-0472">Membrane</keyword>
<keyword evidence="2" id="KW-1133">Transmembrane helix</keyword>
<proteinExistence type="inferred from homology"/>
<dbReference type="Pfam" id="PF07676">
    <property type="entry name" value="PD40"/>
    <property type="match status" value="1"/>
</dbReference>
<protein>
    <submittedName>
        <fullName evidence="3">TolB family protein</fullName>
    </submittedName>
</protein>
<feature type="transmembrane region" description="Helical" evidence="2">
    <location>
        <begin position="382"/>
        <end position="405"/>
    </location>
</feature>
<sequence>MIASAVYAMFGDHSRYKNFTGLGNGLSLSQDDETIAFSYYLNGSEAIYTGSLEDRSIDKLTEPEDGMHHRSPQFSPDGKAMFYLAANRENIQHLLYVEDSETTKLTNEKTHVFSAAFSPDGETIYYTAIPTEELRKAEGQQENGVDLFSVSIDGNHQQLTDEDAFSVNGLSVSPDGSTVFYNSFDGNQRLYAYHLEDQTKEAYLSEHLPSDIYHPVFSPAGDQLAYTAVAGKSANGTFQYELFLMDTNTGEKKKLTNYEASLTSPVFFHQENRLIFLGQSNWPVKPAAYQLMTVDNNKEKAVPIRLSLPEPDRNFRPGEMLAEWVDIKTIAGLYILLFGLMTIYFQSKSNKTYLPSIISGCLAAILLLASIAAAAFNPWAGSGLFGVAVGLSACSGIILSFAFIYQQAGRK</sequence>
<organism evidence="3 4">
    <name type="scientific">Virgibacillus xinjiangensis</name>
    <dbReference type="NCBI Taxonomy" id="393090"/>
    <lineage>
        <taxon>Bacteria</taxon>
        <taxon>Bacillati</taxon>
        <taxon>Bacillota</taxon>
        <taxon>Bacilli</taxon>
        <taxon>Bacillales</taxon>
        <taxon>Bacillaceae</taxon>
        <taxon>Virgibacillus</taxon>
    </lineage>
</organism>
<evidence type="ECO:0000256" key="2">
    <source>
        <dbReference type="SAM" id="Phobius"/>
    </source>
</evidence>
<comment type="similarity">
    <text evidence="1">Belongs to the TolB family.</text>
</comment>
<dbReference type="RefSeq" id="WP_390271761.1">
    <property type="nucleotide sequence ID" value="NZ_JBHRSA010000041.1"/>
</dbReference>
<comment type="caution">
    <text evidence="3">The sequence shown here is derived from an EMBL/GenBank/DDBJ whole genome shotgun (WGS) entry which is preliminary data.</text>
</comment>